<evidence type="ECO:0000313" key="3">
    <source>
        <dbReference type="EMBL" id="VFR30432.1"/>
    </source>
</evidence>
<dbReference type="EMBL" id="CAADIB010000004">
    <property type="protein sequence ID" value="VFR23831.1"/>
    <property type="molecule type" value="Genomic_DNA"/>
</dbReference>
<dbReference type="EMBL" id="CAADHZ010000022">
    <property type="protein sequence ID" value="VFR30432.1"/>
    <property type="molecule type" value="Genomic_DNA"/>
</dbReference>
<evidence type="ECO:0000259" key="1">
    <source>
        <dbReference type="Pfam" id="PF13723"/>
    </source>
</evidence>
<protein>
    <submittedName>
        <fullName evidence="3">3-oxoacyl-[ACP] synthase</fullName>
    </submittedName>
</protein>
<feature type="domain" description="Beta-ketoacyl synthase-like N-terminal" evidence="1">
    <location>
        <begin position="1"/>
        <end position="179"/>
    </location>
</feature>
<sequence length="183" mass="20113">MAFSCAWPLAEDRPSMPVVFASRHGETSRSYRLLQDLAANEPLSPTSFGLSVHNAIIGQWSILRKETEEGIALGGSQDMLEHAFLEACALIHAGAPNVLVIAAEERPPARYLPWIDDVPFSYAVAFRLGAAPQWQLCPGTPLARPHKPALPHPLSTLQQLILGTPGWEHTGPTRSWHWSRLQA</sequence>
<evidence type="ECO:0000313" key="2">
    <source>
        <dbReference type="EMBL" id="VFR23831.1"/>
    </source>
</evidence>
<name>A0A484PWL2_9ZZZZ</name>
<proteinExistence type="predicted"/>
<dbReference type="InterPro" id="IPR014030">
    <property type="entry name" value="Ketoacyl_synth_N"/>
</dbReference>
<organism evidence="3">
    <name type="scientific">plant metagenome</name>
    <dbReference type="NCBI Taxonomy" id="1297885"/>
    <lineage>
        <taxon>unclassified sequences</taxon>
        <taxon>metagenomes</taxon>
        <taxon>organismal metagenomes</taxon>
    </lineage>
</organism>
<dbReference type="Pfam" id="PF13723">
    <property type="entry name" value="Ketoacyl-synt_2"/>
    <property type="match status" value="1"/>
</dbReference>
<gene>
    <name evidence="3" type="ORF">ANDO1_3466</name>
    <name evidence="2" type="ORF">ANDO2_3372</name>
</gene>
<reference evidence="3" key="1">
    <citation type="submission" date="2019-03" db="EMBL/GenBank/DDBJ databases">
        <authorList>
            <person name="Danneels B."/>
        </authorList>
    </citation>
    <scope>NUCLEOTIDE SEQUENCE</scope>
</reference>
<dbReference type="AlphaFoldDB" id="A0A484PWL2"/>
<accession>A0A484PWL2</accession>